<evidence type="ECO:0000256" key="7">
    <source>
        <dbReference type="ARBA" id="ARBA00023136"/>
    </source>
</evidence>
<evidence type="ECO:0000256" key="5">
    <source>
        <dbReference type="ARBA" id="ARBA00022741"/>
    </source>
</evidence>
<dbReference type="NCBIfam" id="TIGR01727">
    <property type="entry name" value="oligo_HPY"/>
    <property type="match status" value="1"/>
</dbReference>
<gene>
    <name evidence="9" type="ORF">G1H11_14605</name>
</gene>
<keyword evidence="10" id="KW-1185">Reference proteome</keyword>
<dbReference type="PROSITE" id="PS50893">
    <property type="entry name" value="ABC_TRANSPORTER_2"/>
    <property type="match status" value="2"/>
</dbReference>
<dbReference type="PANTHER" id="PTHR43297">
    <property type="entry name" value="OLIGOPEPTIDE TRANSPORT ATP-BINDING PROTEIN APPD"/>
    <property type="match status" value="1"/>
</dbReference>
<dbReference type="NCBIfam" id="NF008453">
    <property type="entry name" value="PRK11308.1"/>
    <property type="match status" value="2"/>
</dbReference>
<dbReference type="Proteomes" id="UP000469185">
    <property type="component" value="Unassembled WGS sequence"/>
</dbReference>
<organism evidence="9 10">
    <name type="scientific">Phytoactinopolyspora alkaliphila</name>
    <dbReference type="NCBI Taxonomy" id="1783498"/>
    <lineage>
        <taxon>Bacteria</taxon>
        <taxon>Bacillati</taxon>
        <taxon>Actinomycetota</taxon>
        <taxon>Actinomycetes</taxon>
        <taxon>Jiangellales</taxon>
        <taxon>Jiangellaceae</taxon>
        <taxon>Phytoactinopolyspora</taxon>
    </lineage>
</organism>
<evidence type="ECO:0000256" key="3">
    <source>
        <dbReference type="ARBA" id="ARBA00022448"/>
    </source>
</evidence>
<dbReference type="InterPro" id="IPR013563">
    <property type="entry name" value="Oligopep_ABC_C"/>
</dbReference>
<dbReference type="GO" id="GO:0005524">
    <property type="term" value="F:ATP binding"/>
    <property type="evidence" value="ECO:0007669"/>
    <property type="project" value="UniProtKB-KW"/>
</dbReference>
<evidence type="ECO:0000256" key="2">
    <source>
        <dbReference type="ARBA" id="ARBA00005417"/>
    </source>
</evidence>
<reference evidence="9 10" key="1">
    <citation type="submission" date="2020-02" db="EMBL/GenBank/DDBJ databases">
        <authorList>
            <person name="Li X.-J."/>
            <person name="Feng X.-M."/>
        </authorList>
    </citation>
    <scope>NUCLEOTIDE SEQUENCE [LARGE SCALE GENOMIC DNA]</scope>
    <source>
        <strain evidence="9 10">CGMCC 4.7225</strain>
    </source>
</reference>
<dbReference type="GO" id="GO:0016887">
    <property type="term" value="F:ATP hydrolysis activity"/>
    <property type="evidence" value="ECO:0007669"/>
    <property type="project" value="InterPro"/>
</dbReference>
<keyword evidence="5" id="KW-0547">Nucleotide-binding</keyword>
<dbReference type="PANTHER" id="PTHR43297:SF2">
    <property type="entry name" value="DIPEPTIDE TRANSPORT ATP-BINDING PROTEIN DPPD"/>
    <property type="match status" value="1"/>
</dbReference>
<dbReference type="Pfam" id="PF00005">
    <property type="entry name" value="ABC_tran"/>
    <property type="match status" value="2"/>
</dbReference>
<dbReference type="GO" id="GO:0005886">
    <property type="term" value="C:plasma membrane"/>
    <property type="evidence" value="ECO:0007669"/>
    <property type="project" value="UniProtKB-SubCell"/>
</dbReference>
<feature type="domain" description="ABC transporter" evidence="8">
    <location>
        <begin position="8"/>
        <end position="255"/>
    </location>
</feature>
<dbReference type="NCBIfam" id="NF007739">
    <property type="entry name" value="PRK10419.1"/>
    <property type="match status" value="2"/>
</dbReference>
<dbReference type="InterPro" id="IPR017871">
    <property type="entry name" value="ABC_transporter-like_CS"/>
</dbReference>
<dbReference type="AlphaFoldDB" id="A0A6N9YNW9"/>
<keyword evidence="3" id="KW-0813">Transport</keyword>
<dbReference type="Pfam" id="PF08352">
    <property type="entry name" value="oligo_HPY"/>
    <property type="match status" value="2"/>
</dbReference>
<feature type="domain" description="ABC transporter" evidence="8">
    <location>
        <begin position="364"/>
        <end position="610"/>
    </location>
</feature>
<sequence length="634" mass="67832">MTDAVLTVRELRVRTRGDAPLALVDGVDIDVGLGETVALVGESGSGKTMAARSVLRLLPANVELTAGGLSAVGTDVLAADGPALRGLRGGRVGMIFQDPMANFNPVLPVGRQVTEPVRIRQRMSKRAGDKLAAEVLGHVGIPDPERRCREYPHQFSGGMLQRAMIAMALVNRPSLVIADEPTTALDATLQVKIVKLLRLLQSEINAGILVITHDLGLVAELADRASVMYAGRIMETGRVGELFARPLHPYTRALLDSRPEGRTGADVRAIPGEPATPATRPGGCAFHPRCRLRVERPAADQARCVDEVPVLRLVALPGTTGTTGSTPSSSLAACHFATEMLTVGHLAQPRADHVPPDPDSAPVVTVAGVSKRFVTKSAWSGRRTGVTQAVDDVSFTLGHGESLGLVGESGSGKSTLGRMMVRLIEPDTGGITVHAQDASPVTGQQFRRTVQWVHQDPYGSLNPKMTIRRLITEVLARYRLASGSRAARVTELLGLVGLPPDLAERYPHQLSGGQRQRVAIARALAVEPRVLVLDEPLSALDVSIQAQVITLLRRLRADLGLSYVLISHDLNVVRTICDRVAVMCEGRLVEVGTVDDIYDRPQHPYTKTLLSAMLNVDPEDRAVPASPVTSTARS</sequence>
<evidence type="ECO:0000256" key="1">
    <source>
        <dbReference type="ARBA" id="ARBA00004202"/>
    </source>
</evidence>
<dbReference type="RefSeq" id="WP_163819322.1">
    <property type="nucleotide sequence ID" value="NZ_JAAGOB010000007.1"/>
</dbReference>
<comment type="subcellular location">
    <subcellularLocation>
        <location evidence="1">Cell membrane</location>
        <topology evidence="1">Peripheral membrane protein</topology>
    </subcellularLocation>
</comment>
<dbReference type="Gene3D" id="3.40.50.300">
    <property type="entry name" value="P-loop containing nucleotide triphosphate hydrolases"/>
    <property type="match status" value="2"/>
</dbReference>
<dbReference type="SUPFAM" id="SSF52540">
    <property type="entry name" value="P-loop containing nucleoside triphosphate hydrolases"/>
    <property type="match status" value="2"/>
</dbReference>
<proteinExistence type="inferred from homology"/>
<evidence type="ECO:0000256" key="6">
    <source>
        <dbReference type="ARBA" id="ARBA00022840"/>
    </source>
</evidence>
<dbReference type="InterPro" id="IPR003593">
    <property type="entry name" value="AAA+_ATPase"/>
</dbReference>
<keyword evidence="7" id="KW-0472">Membrane</keyword>
<dbReference type="InterPro" id="IPR027417">
    <property type="entry name" value="P-loop_NTPase"/>
</dbReference>
<comment type="caution">
    <text evidence="9">The sequence shown here is derived from an EMBL/GenBank/DDBJ whole genome shotgun (WGS) entry which is preliminary data.</text>
</comment>
<dbReference type="EMBL" id="JAAGOB010000007">
    <property type="protein sequence ID" value="NED96538.1"/>
    <property type="molecule type" value="Genomic_DNA"/>
</dbReference>
<evidence type="ECO:0000259" key="8">
    <source>
        <dbReference type="PROSITE" id="PS50893"/>
    </source>
</evidence>
<dbReference type="FunFam" id="3.40.50.300:FF:000016">
    <property type="entry name" value="Oligopeptide ABC transporter ATP-binding component"/>
    <property type="match status" value="1"/>
</dbReference>
<accession>A0A6N9YNW9</accession>
<dbReference type="CDD" id="cd03257">
    <property type="entry name" value="ABC_NikE_OppD_transporters"/>
    <property type="match status" value="2"/>
</dbReference>
<keyword evidence="4" id="KW-1003">Cell membrane</keyword>
<dbReference type="GO" id="GO:0015833">
    <property type="term" value="P:peptide transport"/>
    <property type="evidence" value="ECO:0007669"/>
    <property type="project" value="InterPro"/>
</dbReference>
<dbReference type="PROSITE" id="PS00211">
    <property type="entry name" value="ABC_TRANSPORTER_1"/>
    <property type="match status" value="2"/>
</dbReference>
<dbReference type="InterPro" id="IPR003439">
    <property type="entry name" value="ABC_transporter-like_ATP-bd"/>
</dbReference>
<keyword evidence="6 9" id="KW-0067">ATP-binding</keyword>
<name>A0A6N9YNW9_9ACTN</name>
<dbReference type="SMART" id="SM00382">
    <property type="entry name" value="AAA"/>
    <property type="match status" value="2"/>
</dbReference>
<protein>
    <submittedName>
        <fullName evidence="9">ABC transporter ATP-binding protein</fullName>
    </submittedName>
</protein>
<evidence type="ECO:0000256" key="4">
    <source>
        <dbReference type="ARBA" id="ARBA00022475"/>
    </source>
</evidence>
<dbReference type="InterPro" id="IPR050388">
    <property type="entry name" value="ABC_Ni/Peptide_Import"/>
</dbReference>
<comment type="similarity">
    <text evidence="2">Belongs to the ABC transporter superfamily.</text>
</comment>
<evidence type="ECO:0000313" key="9">
    <source>
        <dbReference type="EMBL" id="NED96538.1"/>
    </source>
</evidence>
<evidence type="ECO:0000313" key="10">
    <source>
        <dbReference type="Proteomes" id="UP000469185"/>
    </source>
</evidence>